<gene>
    <name evidence="1" type="ORF">BC938DRAFT_481505</name>
</gene>
<evidence type="ECO:0000313" key="1">
    <source>
        <dbReference type="EMBL" id="RUS28742.1"/>
    </source>
</evidence>
<dbReference type="AlphaFoldDB" id="A0A433QG18"/>
<proteinExistence type="predicted"/>
<dbReference type="Proteomes" id="UP000274822">
    <property type="component" value="Unassembled WGS sequence"/>
</dbReference>
<accession>A0A433QG18</accession>
<sequence length="79" mass="9249">MSILSWSKSLRIGPLRSALDAHCIFNFCVAPFLHCTDYFTPPYPEHGHQNSRIRNLRRCPPHQCLHGRLSGRKGHLWRR</sequence>
<evidence type="ECO:0000313" key="2">
    <source>
        <dbReference type="Proteomes" id="UP000274822"/>
    </source>
</evidence>
<protein>
    <submittedName>
        <fullName evidence="1">Uncharacterized protein</fullName>
    </submittedName>
</protein>
<comment type="caution">
    <text evidence="1">The sequence shown here is derived from an EMBL/GenBank/DDBJ whole genome shotgun (WGS) entry which is preliminary data.</text>
</comment>
<dbReference type="EMBL" id="RBNJ01006205">
    <property type="protein sequence ID" value="RUS28742.1"/>
    <property type="molecule type" value="Genomic_DNA"/>
</dbReference>
<name>A0A433QG18_9FUNG</name>
<keyword evidence="2" id="KW-1185">Reference proteome</keyword>
<organism evidence="1 2">
    <name type="scientific">Jimgerdemannia flammicorona</name>
    <dbReference type="NCBI Taxonomy" id="994334"/>
    <lineage>
        <taxon>Eukaryota</taxon>
        <taxon>Fungi</taxon>
        <taxon>Fungi incertae sedis</taxon>
        <taxon>Mucoromycota</taxon>
        <taxon>Mucoromycotina</taxon>
        <taxon>Endogonomycetes</taxon>
        <taxon>Endogonales</taxon>
        <taxon>Endogonaceae</taxon>
        <taxon>Jimgerdemannia</taxon>
    </lineage>
</organism>
<reference evidence="1 2" key="1">
    <citation type="journal article" date="2018" name="New Phytol.">
        <title>Phylogenomics of Endogonaceae and evolution of mycorrhizas within Mucoromycota.</title>
        <authorList>
            <person name="Chang Y."/>
            <person name="Desiro A."/>
            <person name="Na H."/>
            <person name="Sandor L."/>
            <person name="Lipzen A."/>
            <person name="Clum A."/>
            <person name="Barry K."/>
            <person name="Grigoriev I.V."/>
            <person name="Martin F.M."/>
            <person name="Stajich J.E."/>
            <person name="Smith M.E."/>
            <person name="Bonito G."/>
            <person name="Spatafora J.W."/>
        </authorList>
    </citation>
    <scope>NUCLEOTIDE SEQUENCE [LARGE SCALE GENOMIC DNA]</scope>
    <source>
        <strain evidence="1 2">AD002</strain>
    </source>
</reference>